<evidence type="ECO:0000256" key="1">
    <source>
        <dbReference type="SAM" id="MobiDB-lite"/>
    </source>
</evidence>
<dbReference type="HOGENOM" id="CLU_2474957_0_0_1"/>
<name>A0A0C9XBC8_9AGAR</name>
<dbReference type="OrthoDB" id="10578941at2759"/>
<accession>A0A0C9XBC8</accession>
<feature type="region of interest" description="Disordered" evidence="1">
    <location>
        <begin position="1"/>
        <end position="66"/>
    </location>
</feature>
<reference evidence="2 3" key="1">
    <citation type="submission" date="2014-04" db="EMBL/GenBank/DDBJ databases">
        <authorList>
            <consortium name="DOE Joint Genome Institute"/>
            <person name="Kuo A."/>
            <person name="Kohler A."/>
            <person name="Nagy L.G."/>
            <person name="Floudas D."/>
            <person name="Copeland A."/>
            <person name="Barry K.W."/>
            <person name="Cichocki N."/>
            <person name="Veneault-Fourrey C."/>
            <person name="LaButti K."/>
            <person name="Lindquist E.A."/>
            <person name="Lipzen A."/>
            <person name="Lundell T."/>
            <person name="Morin E."/>
            <person name="Murat C."/>
            <person name="Sun H."/>
            <person name="Tunlid A."/>
            <person name="Henrissat B."/>
            <person name="Grigoriev I.V."/>
            <person name="Hibbett D.S."/>
            <person name="Martin F."/>
            <person name="Nordberg H.P."/>
            <person name="Cantor M.N."/>
            <person name="Hua S.X."/>
        </authorList>
    </citation>
    <scope>NUCLEOTIDE SEQUENCE [LARGE SCALE GENOMIC DNA]</scope>
    <source>
        <strain evidence="2 3">LaAM-08-1</strain>
    </source>
</reference>
<protein>
    <submittedName>
        <fullName evidence="2">Uncharacterized protein</fullName>
    </submittedName>
</protein>
<proteinExistence type="predicted"/>
<evidence type="ECO:0000313" key="3">
    <source>
        <dbReference type="Proteomes" id="UP000054477"/>
    </source>
</evidence>
<organism evidence="2 3">
    <name type="scientific">Laccaria amethystina LaAM-08-1</name>
    <dbReference type="NCBI Taxonomy" id="1095629"/>
    <lineage>
        <taxon>Eukaryota</taxon>
        <taxon>Fungi</taxon>
        <taxon>Dikarya</taxon>
        <taxon>Basidiomycota</taxon>
        <taxon>Agaricomycotina</taxon>
        <taxon>Agaricomycetes</taxon>
        <taxon>Agaricomycetidae</taxon>
        <taxon>Agaricales</taxon>
        <taxon>Agaricineae</taxon>
        <taxon>Hydnangiaceae</taxon>
        <taxon>Laccaria</taxon>
    </lineage>
</organism>
<sequence>MAPTYKSVEILASDSDLDDDDLGTAVIPEQLDKQAQPPSPPATVTKARKHKHQEKGTPYKPGSTATQTLTPMLIFPSIMNGLIVGLPQ</sequence>
<dbReference type="EMBL" id="KN838538">
    <property type="protein sequence ID" value="KIK09560.1"/>
    <property type="molecule type" value="Genomic_DNA"/>
</dbReference>
<reference evidence="3" key="2">
    <citation type="submission" date="2015-01" db="EMBL/GenBank/DDBJ databases">
        <title>Evolutionary Origins and Diversification of the Mycorrhizal Mutualists.</title>
        <authorList>
            <consortium name="DOE Joint Genome Institute"/>
            <consortium name="Mycorrhizal Genomics Consortium"/>
            <person name="Kohler A."/>
            <person name="Kuo A."/>
            <person name="Nagy L.G."/>
            <person name="Floudas D."/>
            <person name="Copeland A."/>
            <person name="Barry K.W."/>
            <person name="Cichocki N."/>
            <person name="Veneault-Fourrey C."/>
            <person name="LaButti K."/>
            <person name="Lindquist E.A."/>
            <person name="Lipzen A."/>
            <person name="Lundell T."/>
            <person name="Morin E."/>
            <person name="Murat C."/>
            <person name="Riley R."/>
            <person name="Ohm R."/>
            <person name="Sun H."/>
            <person name="Tunlid A."/>
            <person name="Henrissat B."/>
            <person name="Grigoriev I.V."/>
            <person name="Hibbett D.S."/>
            <person name="Martin F."/>
        </authorList>
    </citation>
    <scope>NUCLEOTIDE SEQUENCE [LARGE SCALE GENOMIC DNA]</scope>
    <source>
        <strain evidence="3">LaAM-08-1</strain>
    </source>
</reference>
<dbReference type="Proteomes" id="UP000054477">
    <property type="component" value="Unassembled WGS sequence"/>
</dbReference>
<feature type="non-terminal residue" evidence="2">
    <location>
        <position position="88"/>
    </location>
</feature>
<evidence type="ECO:0000313" key="2">
    <source>
        <dbReference type="EMBL" id="KIK09560.1"/>
    </source>
</evidence>
<gene>
    <name evidence="2" type="ORF">K443DRAFT_33939</name>
</gene>
<dbReference type="AlphaFoldDB" id="A0A0C9XBC8"/>
<keyword evidence="3" id="KW-1185">Reference proteome</keyword>